<dbReference type="KEGG" id="aalt:CC77DRAFT_1065528"/>
<keyword evidence="2" id="KW-1185">Reference proteome</keyword>
<dbReference type="EMBL" id="KV441491">
    <property type="protein sequence ID" value="OAG15958.1"/>
    <property type="molecule type" value="Genomic_DNA"/>
</dbReference>
<sequence length="327" mass="37168">MSVDQNGVASPNDFSTPTLSGTADLTAVASGRLPSIEGLMTDPQKDFFYKKSLNHLFCGPCTCDSNKCSQDSYFNYPYSCAAIEHRRDQIPILPNEQPEIIADSVNRPYEALHLVDSATTFFSRPYNQMNSEQQVALRDMRENMEDLLKELGSPDARVTFPFGKMRRLCTQLLSIFFLGAKIKIEFFWDFDVCEERGWLGYTQTILRDDLVFERITMHPTQQTEVTLRSLNRTKSLALQRLSTLMHELIHAVLKSLCCRMCKTSYSNLVDHGRAFQKMAMAIEEICPQLLGLTLDLGRINGIFMDMTNQATGNNHPSMHDLEVYGFV</sequence>
<dbReference type="VEuPathDB" id="FungiDB:CC77DRAFT_1065528"/>
<dbReference type="GeneID" id="29114414"/>
<accession>A0A177D920</accession>
<evidence type="ECO:0000313" key="2">
    <source>
        <dbReference type="Proteomes" id="UP000077248"/>
    </source>
</evidence>
<dbReference type="RefSeq" id="XP_018381379.1">
    <property type="nucleotide sequence ID" value="XM_018528820.1"/>
</dbReference>
<dbReference type="AlphaFoldDB" id="A0A177D920"/>
<name>A0A177D920_ALTAL</name>
<proteinExistence type="predicted"/>
<protein>
    <recommendedName>
        <fullName evidence="3">SprT-like domain-containing protein</fullName>
    </recommendedName>
</protein>
<dbReference type="Proteomes" id="UP000077248">
    <property type="component" value="Unassembled WGS sequence"/>
</dbReference>
<gene>
    <name evidence="1" type="ORF">CC77DRAFT_1065528</name>
</gene>
<reference evidence="1 2" key="1">
    <citation type="submission" date="2016-05" db="EMBL/GenBank/DDBJ databases">
        <title>Comparative analysis of secretome profiles of manganese(II)-oxidizing ascomycete fungi.</title>
        <authorList>
            <consortium name="DOE Joint Genome Institute"/>
            <person name="Zeiner C.A."/>
            <person name="Purvine S.O."/>
            <person name="Zink E.M."/>
            <person name="Wu S."/>
            <person name="Pasa-Tolic L."/>
            <person name="Chaput D.L."/>
            <person name="Haridas S."/>
            <person name="Grigoriev I.V."/>
            <person name="Santelli C.M."/>
            <person name="Hansel C.M."/>
        </authorList>
    </citation>
    <scope>NUCLEOTIDE SEQUENCE [LARGE SCALE GENOMIC DNA]</scope>
    <source>
        <strain evidence="1 2">SRC1lrK2f</strain>
    </source>
</reference>
<evidence type="ECO:0008006" key="3">
    <source>
        <dbReference type="Google" id="ProtNLM"/>
    </source>
</evidence>
<organism evidence="1 2">
    <name type="scientific">Alternaria alternata</name>
    <name type="common">Alternaria rot fungus</name>
    <name type="synonym">Torula alternata</name>
    <dbReference type="NCBI Taxonomy" id="5599"/>
    <lineage>
        <taxon>Eukaryota</taxon>
        <taxon>Fungi</taxon>
        <taxon>Dikarya</taxon>
        <taxon>Ascomycota</taxon>
        <taxon>Pezizomycotina</taxon>
        <taxon>Dothideomycetes</taxon>
        <taxon>Pleosporomycetidae</taxon>
        <taxon>Pleosporales</taxon>
        <taxon>Pleosporineae</taxon>
        <taxon>Pleosporaceae</taxon>
        <taxon>Alternaria</taxon>
        <taxon>Alternaria sect. Alternaria</taxon>
        <taxon>Alternaria alternata complex</taxon>
    </lineage>
</organism>
<evidence type="ECO:0000313" key="1">
    <source>
        <dbReference type="EMBL" id="OAG15958.1"/>
    </source>
</evidence>